<protein>
    <recommendedName>
        <fullName evidence="1">Rho-GAP domain-containing protein</fullName>
    </recommendedName>
</protein>
<dbReference type="GO" id="GO:0050770">
    <property type="term" value="P:regulation of axonogenesis"/>
    <property type="evidence" value="ECO:0007669"/>
    <property type="project" value="TreeGrafter"/>
</dbReference>
<reference evidence="2" key="1">
    <citation type="submission" date="2021-04" db="EMBL/GenBank/DDBJ databases">
        <authorList>
            <consortium name="Molecular Ecology Group"/>
        </authorList>
    </citation>
    <scope>NUCLEOTIDE SEQUENCE</scope>
</reference>
<dbReference type="InterPro" id="IPR000198">
    <property type="entry name" value="RhoGAP_dom"/>
</dbReference>
<dbReference type="GO" id="GO:0005829">
    <property type="term" value="C:cytosol"/>
    <property type="evidence" value="ECO:0007669"/>
    <property type="project" value="TreeGrafter"/>
</dbReference>
<dbReference type="EMBL" id="CAJHNH020007824">
    <property type="protein sequence ID" value="CAG5135008.1"/>
    <property type="molecule type" value="Genomic_DNA"/>
</dbReference>
<dbReference type="SUPFAM" id="SSF48350">
    <property type="entry name" value="GTPase activation domain, GAP"/>
    <property type="match status" value="1"/>
</dbReference>
<dbReference type="Gene3D" id="1.10.555.10">
    <property type="entry name" value="Rho GTPase activation protein"/>
    <property type="match status" value="1"/>
</dbReference>
<dbReference type="Pfam" id="PF00620">
    <property type="entry name" value="RhoGAP"/>
    <property type="match status" value="1"/>
</dbReference>
<evidence type="ECO:0000259" key="1">
    <source>
        <dbReference type="PROSITE" id="PS50238"/>
    </source>
</evidence>
<dbReference type="InterPro" id="IPR051978">
    <property type="entry name" value="Rho-GAP_domain"/>
</dbReference>
<name>A0A8S4A3T2_9EUPU</name>
<dbReference type="PANTHER" id="PTHR46005">
    <property type="entry name" value="RHO GTPASE-ACTIVATING PROTEIN 190"/>
    <property type="match status" value="1"/>
</dbReference>
<feature type="non-terminal residue" evidence="2">
    <location>
        <position position="1"/>
    </location>
</feature>
<evidence type="ECO:0000313" key="3">
    <source>
        <dbReference type="Proteomes" id="UP000678393"/>
    </source>
</evidence>
<dbReference type="GO" id="GO:0008361">
    <property type="term" value="P:regulation of cell size"/>
    <property type="evidence" value="ECO:0007669"/>
    <property type="project" value="TreeGrafter"/>
</dbReference>
<dbReference type="OrthoDB" id="5873004at2759"/>
<accession>A0A8S4A3T2</accession>
<organism evidence="2 3">
    <name type="scientific">Candidula unifasciata</name>
    <dbReference type="NCBI Taxonomy" id="100452"/>
    <lineage>
        <taxon>Eukaryota</taxon>
        <taxon>Metazoa</taxon>
        <taxon>Spiralia</taxon>
        <taxon>Lophotrochozoa</taxon>
        <taxon>Mollusca</taxon>
        <taxon>Gastropoda</taxon>
        <taxon>Heterobranchia</taxon>
        <taxon>Euthyneura</taxon>
        <taxon>Panpulmonata</taxon>
        <taxon>Eupulmonata</taxon>
        <taxon>Stylommatophora</taxon>
        <taxon>Helicina</taxon>
        <taxon>Helicoidea</taxon>
        <taxon>Geomitridae</taxon>
        <taxon>Candidula</taxon>
    </lineage>
</organism>
<gene>
    <name evidence="2" type="ORF">CUNI_LOCUS20566</name>
</gene>
<sequence>EHDTQSPSKTKDTMFETFHKQMSLESLPAFPDTPMIPHFMVKCVRYIESQGLKTEGLYRISGNRSLGEQFLNKYSADPEVDM</sequence>
<keyword evidence="3" id="KW-1185">Reference proteome</keyword>
<dbReference type="PANTHER" id="PTHR46005:SF4">
    <property type="entry name" value="RHO GTPASE-ACTIVATING PROTEIN 190"/>
    <property type="match status" value="1"/>
</dbReference>
<feature type="non-terminal residue" evidence="2">
    <location>
        <position position="82"/>
    </location>
</feature>
<dbReference type="PROSITE" id="PS50238">
    <property type="entry name" value="RHOGAP"/>
    <property type="match status" value="1"/>
</dbReference>
<evidence type="ECO:0000313" key="2">
    <source>
        <dbReference type="EMBL" id="CAG5135008.1"/>
    </source>
</evidence>
<dbReference type="GO" id="GO:0007266">
    <property type="term" value="P:Rho protein signal transduction"/>
    <property type="evidence" value="ECO:0007669"/>
    <property type="project" value="TreeGrafter"/>
</dbReference>
<dbReference type="AlphaFoldDB" id="A0A8S4A3T2"/>
<feature type="domain" description="Rho-GAP" evidence="1">
    <location>
        <begin position="22"/>
        <end position="82"/>
    </location>
</feature>
<dbReference type="InterPro" id="IPR008936">
    <property type="entry name" value="Rho_GTPase_activation_prot"/>
</dbReference>
<proteinExistence type="predicted"/>
<dbReference type="GO" id="GO:0005096">
    <property type="term" value="F:GTPase activator activity"/>
    <property type="evidence" value="ECO:0007669"/>
    <property type="project" value="TreeGrafter"/>
</dbReference>
<dbReference type="Proteomes" id="UP000678393">
    <property type="component" value="Unassembled WGS sequence"/>
</dbReference>
<comment type="caution">
    <text evidence="2">The sequence shown here is derived from an EMBL/GenBank/DDBJ whole genome shotgun (WGS) entry which is preliminary data.</text>
</comment>